<sequence length="215" mass="25334">MDRNVIQNLIVNVSKLLKDVGCKLIYFYQDDATAAIQKMIDARGKEEFLVRKHNEYKHEMYFLNRIEQGIESHITFFLDYAELANKIVKEVTIETIVIENSKRNYSLYEMQLLNEFDLNFIPDPYVDKIILESYTGLYHNHDLNFNLKVELIEEQLIIFGNRKLKPKSSNQFYLDDMSVTINFIKEGNVINQVVITEKDLYANRNDNGTTFIRIS</sequence>
<gene>
    <name evidence="1" type="ORF">HII30_20815</name>
</gene>
<organism evidence="1 2">
    <name type="scientific">Paenibacillus lemnae</name>
    <dbReference type="NCBI Taxonomy" id="1330551"/>
    <lineage>
        <taxon>Bacteria</taxon>
        <taxon>Bacillati</taxon>
        <taxon>Bacillota</taxon>
        <taxon>Bacilli</taxon>
        <taxon>Bacillales</taxon>
        <taxon>Paenibacillaceae</taxon>
        <taxon>Paenibacillus</taxon>
    </lineage>
</organism>
<evidence type="ECO:0000313" key="1">
    <source>
        <dbReference type="EMBL" id="NMO98196.1"/>
    </source>
</evidence>
<comment type="caution">
    <text evidence="1">The sequence shown here is derived from an EMBL/GenBank/DDBJ whole genome shotgun (WGS) entry which is preliminary data.</text>
</comment>
<reference evidence="1 2" key="1">
    <citation type="submission" date="2020-04" db="EMBL/GenBank/DDBJ databases">
        <title>Paenibacillus algicola sp. nov., a novel marine bacterium producing alginate lyase.</title>
        <authorList>
            <person name="Huang H."/>
        </authorList>
    </citation>
    <scope>NUCLEOTIDE SEQUENCE [LARGE SCALE GENOMIC DNA]</scope>
    <source>
        <strain evidence="1 2">L7-75</strain>
    </source>
</reference>
<dbReference type="EMBL" id="JABBPN010000032">
    <property type="protein sequence ID" value="NMO98196.1"/>
    <property type="molecule type" value="Genomic_DNA"/>
</dbReference>
<accession>A0A848MCH1</accession>
<proteinExistence type="predicted"/>
<evidence type="ECO:0000313" key="2">
    <source>
        <dbReference type="Proteomes" id="UP000565468"/>
    </source>
</evidence>
<dbReference type="RefSeq" id="WP_169506967.1">
    <property type="nucleotide sequence ID" value="NZ_JABBPN010000032.1"/>
</dbReference>
<name>A0A848MCH1_PAELE</name>
<keyword evidence="2" id="KW-1185">Reference proteome</keyword>
<dbReference type="Proteomes" id="UP000565468">
    <property type="component" value="Unassembled WGS sequence"/>
</dbReference>
<dbReference type="AlphaFoldDB" id="A0A848MCH1"/>
<protein>
    <submittedName>
        <fullName evidence="1">Uncharacterized protein</fullName>
    </submittedName>
</protein>